<comment type="subunit">
    <text evidence="1">Heterotrimer of A, B and C subunits.</text>
</comment>
<evidence type="ECO:0000256" key="1">
    <source>
        <dbReference type="HAMAP-Rule" id="MF_00122"/>
    </source>
</evidence>
<reference evidence="2 3" key="1">
    <citation type="submission" date="2024-03" db="EMBL/GenBank/DDBJ databases">
        <title>A Dehalogenimonas Isolated from Estuarine Sediments Dihaloeliminates Chlorinated Alkanes.</title>
        <authorList>
            <person name="Yang Y."/>
            <person name="Wang H."/>
        </authorList>
    </citation>
    <scope>NUCLEOTIDE SEQUENCE [LARGE SCALE GENOMIC DNA]</scope>
    <source>
        <strain evidence="2 3">W</strain>
    </source>
</reference>
<keyword evidence="1" id="KW-0436">Ligase</keyword>
<sequence>MELSRQEVLHIARLARLGIEDAEIDRLQGELSDILGHFTVLQQVDTEGVPPTAQSVAQCNVLGYDEPAPSLAVEEVLANAPDRDGDLIRIRAVLE</sequence>
<dbReference type="SUPFAM" id="SSF141000">
    <property type="entry name" value="Glu-tRNAGln amidotransferase C subunit"/>
    <property type="match status" value="1"/>
</dbReference>
<dbReference type="Pfam" id="PF02686">
    <property type="entry name" value="GatC"/>
    <property type="match status" value="1"/>
</dbReference>
<keyword evidence="1" id="KW-0067">ATP-binding</keyword>
<comment type="catalytic activity">
    <reaction evidence="1">
        <text>L-glutamyl-tRNA(Gln) + L-glutamine + ATP + H2O = L-glutaminyl-tRNA(Gln) + L-glutamate + ADP + phosphate + H(+)</text>
        <dbReference type="Rhea" id="RHEA:17521"/>
        <dbReference type="Rhea" id="RHEA-COMP:9681"/>
        <dbReference type="Rhea" id="RHEA-COMP:9684"/>
        <dbReference type="ChEBI" id="CHEBI:15377"/>
        <dbReference type="ChEBI" id="CHEBI:15378"/>
        <dbReference type="ChEBI" id="CHEBI:29985"/>
        <dbReference type="ChEBI" id="CHEBI:30616"/>
        <dbReference type="ChEBI" id="CHEBI:43474"/>
        <dbReference type="ChEBI" id="CHEBI:58359"/>
        <dbReference type="ChEBI" id="CHEBI:78520"/>
        <dbReference type="ChEBI" id="CHEBI:78521"/>
        <dbReference type="ChEBI" id="CHEBI:456216"/>
    </reaction>
</comment>
<dbReference type="PANTHER" id="PTHR15004:SF0">
    <property type="entry name" value="GLUTAMYL-TRNA(GLN) AMIDOTRANSFERASE SUBUNIT C, MITOCHONDRIAL"/>
    <property type="match status" value="1"/>
</dbReference>
<comment type="catalytic activity">
    <reaction evidence="1">
        <text>L-aspartyl-tRNA(Asn) + L-glutamine + ATP + H2O = L-asparaginyl-tRNA(Asn) + L-glutamate + ADP + phosphate + 2 H(+)</text>
        <dbReference type="Rhea" id="RHEA:14513"/>
        <dbReference type="Rhea" id="RHEA-COMP:9674"/>
        <dbReference type="Rhea" id="RHEA-COMP:9677"/>
        <dbReference type="ChEBI" id="CHEBI:15377"/>
        <dbReference type="ChEBI" id="CHEBI:15378"/>
        <dbReference type="ChEBI" id="CHEBI:29985"/>
        <dbReference type="ChEBI" id="CHEBI:30616"/>
        <dbReference type="ChEBI" id="CHEBI:43474"/>
        <dbReference type="ChEBI" id="CHEBI:58359"/>
        <dbReference type="ChEBI" id="CHEBI:78515"/>
        <dbReference type="ChEBI" id="CHEBI:78516"/>
        <dbReference type="ChEBI" id="CHEBI:456216"/>
    </reaction>
</comment>
<gene>
    <name evidence="1 2" type="primary">gatC</name>
    <name evidence="2" type="ORF">V8247_01340</name>
</gene>
<keyword evidence="3" id="KW-1185">Reference proteome</keyword>
<evidence type="ECO:0000313" key="3">
    <source>
        <dbReference type="Proteomes" id="UP001375370"/>
    </source>
</evidence>
<dbReference type="EC" id="6.3.5.-" evidence="1"/>
<comment type="function">
    <text evidence="1">Allows the formation of correctly charged Asn-tRNA(Asn) or Gln-tRNA(Gln) through the transamidation of misacylated Asp-tRNA(Asn) or Glu-tRNA(Gln) in organisms which lack either or both of asparaginyl-tRNA or glutaminyl-tRNA synthetases. The reaction takes place in the presence of glutamine and ATP through an activated phospho-Asp-tRNA(Asn) or phospho-Glu-tRNA(Gln).</text>
</comment>
<comment type="similarity">
    <text evidence="1">Belongs to the GatC family.</text>
</comment>
<dbReference type="Gene3D" id="1.10.20.60">
    <property type="entry name" value="Glu-tRNAGln amidotransferase C subunit, N-terminal domain"/>
    <property type="match status" value="1"/>
</dbReference>
<evidence type="ECO:0000313" key="2">
    <source>
        <dbReference type="EMBL" id="WWX25644.1"/>
    </source>
</evidence>
<keyword evidence="1" id="KW-0648">Protein biosynthesis</keyword>
<dbReference type="RefSeq" id="WP_338738007.1">
    <property type="nucleotide sequence ID" value="NZ_CP146612.1"/>
</dbReference>
<dbReference type="InterPro" id="IPR003837">
    <property type="entry name" value="GatC"/>
</dbReference>
<proteinExistence type="inferred from homology"/>
<dbReference type="InterPro" id="IPR036113">
    <property type="entry name" value="Asp/Glu-ADT_sf_sub_c"/>
</dbReference>
<dbReference type="PANTHER" id="PTHR15004">
    <property type="entry name" value="GLUTAMYL-TRNA(GLN) AMIDOTRANSFERASE SUBUNIT C, MITOCHONDRIAL"/>
    <property type="match status" value="1"/>
</dbReference>
<dbReference type="NCBIfam" id="TIGR00135">
    <property type="entry name" value="gatC"/>
    <property type="match status" value="1"/>
</dbReference>
<protein>
    <recommendedName>
        <fullName evidence="1">Aspartyl/glutamyl-tRNA(Asn/Gln) amidotransferase subunit C</fullName>
        <shortName evidence="1">Asp/Glu-ADT subunit C</shortName>
        <ecNumber evidence="1">6.3.5.-</ecNumber>
    </recommendedName>
</protein>
<keyword evidence="1" id="KW-0547">Nucleotide-binding</keyword>
<dbReference type="EMBL" id="CP146612">
    <property type="protein sequence ID" value="WWX25644.1"/>
    <property type="molecule type" value="Genomic_DNA"/>
</dbReference>
<name>A0ABZ2J419_9CHLR</name>
<organism evidence="2 3">
    <name type="scientific">Candidatus Dehalogenimonas loeffleri</name>
    <dbReference type="NCBI Taxonomy" id="3127115"/>
    <lineage>
        <taxon>Bacteria</taxon>
        <taxon>Bacillati</taxon>
        <taxon>Chloroflexota</taxon>
        <taxon>Dehalococcoidia</taxon>
        <taxon>Dehalococcoidales</taxon>
        <taxon>Dehalococcoidaceae</taxon>
        <taxon>Dehalogenimonas</taxon>
    </lineage>
</organism>
<accession>A0ABZ2J419</accession>
<dbReference type="Proteomes" id="UP001375370">
    <property type="component" value="Chromosome"/>
</dbReference>
<dbReference type="HAMAP" id="MF_00122">
    <property type="entry name" value="GatC"/>
    <property type="match status" value="1"/>
</dbReference>